<keyword evidence="3" id="KW-1185">Reference proteome</keyword>
<organism evidence="2 3">
    <name type="scientific">Microbacterium murale</name>
    <dbReference type="NCBI Taxonomy" id="1081040"/>
    <lineage>
        <taxon>Bacteria</taxon>
        <taxon>Bacillati</taxon>
        <taxon>Actinomycetota</taxon>
        <taxon>Actinomycetes</taxon>
        <taxon>Micrococcales</taxon>
        <taxon>Microbacteriaceae</taxon>
        <taxon>Microbacterium</taxon>
    </lineage>
</organism>
<proteinExistence type="predicted"/>
<sequence>MSEGDAVDPIITGAIAKAGEVGMKAADSATKEAFSLLSRLLGPSADVIGEDWADRLRQKNMTRLLKKTEKLAAGKEDPGWAQPRVANAVFEAAQYANDEIVTDYLSGVLASSREPDGGTDDALPWSSLVSRLSALQLRIHYVLYLNLRQVLSASEDHQHLYDFESKEVAIPMREFLSAVGLDPDQSDFQRFADALQGLMQEDLVHDFAYGPRDFFTERDAKTFPPLDLPGMPDKRRVFEPPYVDALLIHYSQFGVQFFLWGVGMGMGHDVTYLDPNLDLSLNDPDALVSTEPLTSVSFSDDFWTEHEIEKEPGWESTTLRLSRPPNARRIPPPTLRWRDTG</sequence>
<dbReference type="Proteomes" id="UP001239085">
    <property type="component" value="Unassembled WGS sequence"/>
</dbReference>
<comment type="caution">
    <text evidence="2">The sequence shown here is derived from an EMBL/GenBank/DDBJ whole genome shotgun (WGS) entry which is preliminary data.</text>
</comment>
<evidence type="ECO:0008006" key="4">
    <source>
        <dbReference type="Google" id="ProtNLM"/>
    </source>
</evidence>
<evidence type="ECO:0000256" key="1">
    <source>
        <dbReference type="SAM" id="MobiDB-lite"/>
    </source>
</evidence>
<evidence type="ECO:0000313" key="2">
    <source>
        <dbReference type="EMBL" id="MDQ0642046.1"/>
    </source>
</evidence>
<reference evidence="2 3" key="1">
    <citation type="submission" date="2023-07" db="EMBL/GenBank/DDBJ databases">
        <title>Comparative genomics of wheat-associated soil bacteria to identify genetic determinants of phenazine resistance.</title>
        <authorList>
            <person name="Mouncey N."/>
        </authorList>
    </citation>
    <scope>NUCLEOTIDE SEQUENCE [LARGE SCALE GENOMIC DNA]</scope>
    <source>
        <strain evidence="2 3">W2I7</strain>
    </source>
</reference>
<feature type="region of interest" description="Disordered" evidence="1">
    <location>
        <begin position="315"/>
        <end position="341"/>
    </location>
</feature>
<dbReference type="RefSeq" id="WP_307357473.1">
    <property type="nucleotide sequence ID" value="NZ_JAUSXK010000001.1"/>
</dbReference>
<gene>
    <name evidence="2" type="ORF">QFZ46_000206</name>
</gene>
<dbReference type="EMBL" id="JAUSXK010000001">
    <property type="protein sequence ID" value="MDQ0642046.1"/>
    <property type="molecule type" value="Genomic_DNA"/>
</dbReference>
<accession>A0ABU0P3Y1</accession>
<name>A0ABU0P3Y1_9MICO</name>
<protein>
    <recommendedName>
        <fullName evidence="4">DUF4393 domain-containing protein</fullName>
    </recommendedName>
</protein>
<evidence type="ECO:0000313" key="3">
    <source>
        <dbReference type="Proteomes" id="UP001239085"/>
    </source>
</evidence>